<dbReference type="EMBL" id="BA000035">
    <property type="protein sequence ID" value="BAC17725.1"/>
    <property type="molecule type" value="Genomic_DNA"/>
</dbReference>
<evidence type="ECO:0000259" key="1">
    <source>
        <dbReference type="Pfam" id="PF01548"/>
    </source>
</evidence>
<name>Q8CMB9_COREF</name>
<dbReference type="GO" id="GO:0004803">
    <property type="term" value="F:transposase activity"/>
    <property type="evidence" value="ECO:0007669"/>
    <property type="project" value="InterPro"/>
</dbReference>
<feature type="domain" description="Transposase IS110-like N-terminal" evidence="1">
    <location>
        <begin position="36"/>
        <end position="190"/>
    </location>
</feature>
<dbReference type="HOGENOM" id="CLU_036902_2_3_11"/>
<dbReference type="InterPro" id="IPR002525">
    <property type="entry name" value="Transp_IS110-like_N"/>
</dbReference>
<dbReference type="PANTHER" id="PTHR33055:SF3">
    <property type="entry name" value="PUTATIVE TRANSPOSASE FOR IS117-RELATED"/>
    <property type="match status" value="1"/>
</dbReference>
<dbReference type="GO" id="GO:0006313">
    <property type="term" value="P:DNA transposition"/>
    <property type="evidence" value="ECO:0007669"/>
    <property type="project" value="InterPro"/>
</dbReference>
<dbReference type="EMBL" id="BA000035">
    <property type="protein sequence ID" value="BAC18101.1"/>
    <property type="molecule type" value="Genomic_DNA"/>
</dbReference>
<organism evidence="3 4">
    <name type="scientific">Corynebacterium efficiens (strain DSM 44549 / YS-314 / AJ 12310 / JCM 11189 / NBRC 100395)</name>
    <dbReference type="NCBI Taxonomy" id="196164"/>
    <lineage>
        <taxon>Bacteria</taxon>
        <taxon>Bacillati</taxon>
        <taxon>Actinomycetota</taxon>
        <taxon>Actinomycetes</taxon>
        <taxon>Mycobacteriales</taxon>
        <taxon>Corynebacteriaceae</taxon>
        <taxon>Corynebacterium</taxon>
    </lineage>
</organism>
<dbReference type="Proteomes" id="UP000001409">
    <property type="component" value="Chromosome"/>
</dbReference>
<dbReference type="NCBIfam" id="NF033542">
    <property type="entry name" value="transpos_IS110"/>
    <property type="match status" value="1"/>
</dbReference>
<keyword evidence="4" id="KW-1185">Reference proteome</keyword>
<protein>
    <submittedName>
        <fullName evidence="3">Putative transposase</fullName>
    </submittedName>
</protein>
<evidence type="ECO:0000259" key="2">
    <source>
        <dbReference type="Pfam" id="PF02371"/>
    </source>
</evidence>
<dbReference type="STRING" id="196164.gene:10741320"/>
<reference evidence="3 4" key="1">
    <citation type="journal article" date="2003" name="Genome Res.">
        <title>Comparative complete genome sequence analysis of the amino acid replacements responsible for the thermostability of Corynebacterium efficiens.</title>
        <authorList>
            <person name="Nishio Y."/>
            <person name="Nakamura Y."/>
            <person name="Kawarabayasi Y."/>
            <person name="Usuda Y."/>
            <person name="Kimura E."/>
            <person name="Sugimoto S."/>
            <person name="Matsui K."/>
            <person name="Yamagishi A."/>
            <person name="Kikuchi H."/>
            <person name="Ikeo K."/>
            <person name="Gojobori T."/>
        </authorList>
    </citation>
    <scope>NUCLEOTIDE SEQUENCE [LARGE SCALE GENOMIC DNA]</scope>
    <source>
        <strain evidence="4">DSM 44549 / YS-314 / AJ 12310 / JCM 11189 / NBRC 100395</strain>
        <strain evidence="3">YS-314</strain>
    </source>
</reference>
<proteinExistence type="predicted"/>
<dbReference type="KEGG" id="cef:CE1291"/>
<dbReference type="PANTHER" id="PTHR33055">
    <property type="entry name" value="TRANSPOSASE FOR INSERTION SEQUENCE ELEMENT IS1111A"/>
    <property type="match status" value="1"/>
</dbReference>
<accession>Q8CMB9</accession>
<sequence length="427" mass="47008">MPASDVKTPATQFDRHCCYDTTRRPAMTTGTIDVTIGLDVGKTAHHACAMTPAGEIIYDKPLPQDENQLRKVFTELQTHGTVLVVVDQPNTIGALPIAVARDAGCLVGYLPGLAMRKAADLYPGRSKTDRRDAFIIADTARTMPHTLRAVDRDNEILSALKMLSGFDDDIAKDCTRTINRLRSVLTQIYPSFERALAGDIITRPLVLDMLIHYGGPTKMKKAGYHRVLAWMSKRAKKDPTTLVDAIFDGLKAQTVTVPGTTAAEIVIPQLATNIKALLEQRKTIAEQVEELLEEFPLHQVLMSMPGVGIKTAANILLAVGDCSDFRSAGHLAAYAGIAPVTRRSGTSIRGEFPARSGNKRLKNALFYSAFASIRFHEPSKTYYERKRAEGKRHNAAIMCLARRRCNVIYAMLTRAEFFREVPARAAA</sequence>
<dbReference type="GO" id="GO:0003677">
    <property type="term" value="F:DNA binding"/>
    <property type="evidence" value="ECO:0007669"/>
    <property type="project" value="InterPro"/>
</dbReference>
<dbReference type="Pfam" id="PF01548">
    <property type="entry name" value="DEDD_Tnp_IS110"/>
    <property type="match status" value="1"/>
</dbReference>
<evidence type="ECO:0000313" key="3">
    <source>
        <dbReference type="EMBL" id="BAC17725.1"/>
    </source>
</evidence>
<dbReference type="AlphaFoldDB" id="Q8CMB9"/>
<dbReference type="eggNOG" id="COG3547">
    <property type="taxonomic scope" value="Bacteria"/>
</dbReference>
<dbReference type="KEGG" id="cef:CE0915"/>
<feature type="domain" description="Transposase IS116/IS110/IS902 C-terminal" evidence="2">
    <location>
        <begin position="299"/>
        <end position="384"/>
    </location>
</feature>
<dbReference type="Pfam" id="PF02371">
    <property type="entry name" value="Transposase_20"/>
    <property type="match status" value="1"/>
</dbReference>
<dbReference type="InterPro" id="IPR047650">
    <property type="entry name" value="Transpos_IS110"/>
</dbReference>
<dbReference type="InterPro" id="IPR003346">
    <property type="entry name" value="Transposase_20"/>
</dbReference>
<evidence type="ECO:0000313" key="4">
    <source>
        <dbReference type="Proteomes" id="UP000001409"/>
    </source>
</evidence>